<protein>
    <submittedName>
        <fullName evidence="9">MFS transporter</fullName>
    </submittedName>
</protein>
<evidence type="ECO:0000313" key="10">
    <source>
        <dbReference type="Proteomes" id="UP001597120"/>
    </source>
</evidence>
<feature type="transmembrane region" description="Helical" evidence="7">
    <location>
        <begin position="162"/>
        <end position="185"/>
    </location>
</feature>
<sequence length="469" mass="50087">MDVIKSRWSILQIVNLGTFMSTLDVGIVNVVLPTMAEQFAAPLAQVQWVVTSYLLTMVALLPILGKWSDRMDRSKVYSYGFLVFAVGSLFAAYSPNLASMIVSRIVQGIGASMILSNSQAMVRKLFPNHEIGKALAMNAVVISIGTLSGPAVGGLLMEWADWSVLFLINVPLGLLALLCGLKWFPRDTKRGYQPLDVIGSVLLAISTSLLLLGAVYGESKGFTGTIIALYASGTVLLVLLFLYERQISHGVIDKVLYTNRGMAVGNSASLLMNVAQMSTLIPITFYMQQVLEYPTRTVGLMLALQPVFLGIASPVSGWYRDKYGAYYPTIVGASICAISMLFIIWGGGIHPIGIALHLSLFGVGMGLFQAINNAEIMSAAPPEKISLIGSMLALIRYFGMIIGIGMAVLMAGGMGASAVDPVELTGRIKGLFGAACAVCFAMVLICLLRPKEKPQAEAPTGSAKASKPL</sequence>
<dbReference type="InterPro" id="IPR036259">
    <property type="entry name" value="MFS_trans_sf"/>
</dbReference>
<evidence type="ECO:0000256" key="3">
    <source>
        <dbReference type="ARBA" id="ARBA00022475"/>
    </source>
</evidence>
<feature type="transmembrane region" description="Helical" evidence="7">
    <location>
        <begin position="264"/>
        <end position="286"/>
    </location>
</feature>
<feature type="transmembrane region" description="Helical" evidence="7">
    <location>
        <begin position="222"/>
        <end position="243"/>
    </location>
</feature>
<feature type="transmembrane region" description="Helical" evidence="7">
    <location>
        <begin position="428"/>
        <end position="448"/>
    </location>
</feature>
<dbReference type="PROSITE" id="PS50850">
    <property type="entry name" value="MFS"/>
    <property type="match status" value="1"/>
</dbReference>
<feature type="transmembrane region" description="Helical" evidence="7">
    <location>
        <begin position="326"/>
        <end position="346"/>
    </location>
</feature>
<feature type="transmembrane region" description="Helical" evidence="7">
    <location>
        <begin position="352"/>
        <end position="372"/>
    </location>
</feature>
<evidence type="ECO:0000256" key="5">
    <source>
        <dbReference type="ARBA" id="ARBA00022989"/>
    </source>
</evidence>
<dbReference type="Gene3D" id="1.20.1250.20">
    <property type="entry name" value="MFS general substrate transporter like domains"/>
    <property type="match status" value="1"/>
</dbReference>
<reference evidence="10" key="1">
    <citation type="journal article" date="2019" name="Int. J. Syst. Evol. Microbiol.">
        <title>The Global Catalogue of Microorganisms (GCM) 10K type strain sequencing project: providing services to taxonomists for standard genome sequencing and annotation.</title>
        <authorList>
            <consortium name="The Broad Institute Genomics Platform"/>
            <consortium name="The Broad Institute Genome Sequencing Center for Infectious Disease"/>
            <person name="Wu L."/>
            <person name="Ma J."/>
        </authorList>
    </citation>
    <scope>NUCLEOTIDE SEQUENCE [LARGE SCALE GENOMIC DNA]</scope>
    <source>
        <strain evidence="10">CCUG 57263</strain>
    </source>
</reference>
<feature type="transmembrane region" description="Helical" evidence="7">
    <location>
        <begin position="101"/>
        <end position="122"/>
    </location>
</feature>
<dbReference type="Gene3D" id="1.20.1720.10">
    <property type="entry name" value="Multidrug resistance protein D"/>
    <property type="match status" value="1"/>
</dbReference>
<evidence type="ECO:0000256" key="1">
    <source>
        <dbReference type="ARBA" id="ARBA00004651"/>
    </source>
</evidence>
<evidence type="ECO:0000256" key="2">
    <source>
        <dbReference type="ARBA" id="ARBA00022448"/>
    </source>
</evidence>
<feature type="transmembrane region" description="Helical" evidence="7">
    <location>
        <begin position="44"/>
        <end position="64"/>
    </location>
</feature>
<feature type="domain" description="Major facilitator superfamily (MFS) profile" evidence="8">
    <location>
        <begin position="10"/>
        <end position="453"/>
    </location>
</feature>
<evidence type="ECO:0000256" key="7">
    <source>
        <dbReference type="SAM" id="Phobius"/>
    </source>
</evidence>
<dbReference type="Pfam" id="PF07690">
    <property type="entry name" value="MFS_1"/>
    <property type="match status" value="1"/>
</dbReference>
<feature type="transmembrane region" description="Helical" evidence="7">
    <location>
        <begin position="134"/>
        <end position="156"/>
    </location>
</feature>
<evidence type="ECO:0000313" key="9">
    <source>
        <dbReference type="EMBL" id="MFD0868383.1"/>
    </source>
</evidence>
<gene>
    <name evidence="9" type="ORF">ACFQ03_04425</name>
</gene>
<dbReference type="Proteomes" id="UP001597120">
    <property type="component" value="Unassembled WGS sequence"/>
</dbReference>
<keyword evidence="3" id="KW-1003">Cell membrane</keyword>
<feature type="transmembrane region" description="Helical" evidence="7">
    <location>
        <begin position="197"/>
        <end position="216"/>
    </location>
</feature>
<feature type="transmembrane region" description="Helical" evidence="7">
    <location>
        <begin position="12"/>
        <end position="32"/>
    </location>
</feature>
<accession>A0ABW3D7U6</accession>
<comment type="subcellular location">
    <subcellularLocation>
        <location evidence="1">Cell membrane</location>
        <topology evidence="1">Multi-pass membrane protein</topology>
    </subcellularLocation>
</comment>
<dbReference type="InterPro" id="IPR020846">
    <property type="entry name" value="MFS_dom"/>
</dbReference>
<dbReference type="SUPFAM" id="SSF103473">
    <property type="entry name" value="MFS general substrate transporter"/>
    <property type="match status" value="1"/>
</dbReference>
<keyword evidence="5 7" id="KW-1133">Transmembrane helix</keyword>
<evidence type="ECO:0000259" key="8">
    <source>
        <dbReference type="PROSITE" id="PS50850"/>
    </source>
</evidence>
<feature type="transmembrane region" description="Helical" evidence="7">
    <location>
        <begin position="393"/>
        <end position="416"/>
    </location>
</feature>
<dbReference type="EMBL" id="JBHTIU010000012">
    <property type="protein sequence ID" value="MFD0868383.1"/>
    <property type="molecule type" value="Genomic_DNA"/>
</dbReference>
<dbReference type="PRINTS" id="PR01036">
    <property type="entry name" value="TCRTETB"/>
</dbReference>
<evidence type="ECO:0000256" key="4">
    <source>
        <dbReference type="ARBA" id="ARBA00022692"/>
    </source>
</evidence>
<dbReference type="PANTHER" id="PTHR42718">
    <property type="entry name" value="MAJOR FACILITATOR SUPERFAMILY MULTIDRUG TRANSPORTER MFSC"/>
    <property type="match status" value="1"/>
</dbReference>
<name>A0ABW3D7U6_9BACL</name>
<proteinExistence type="predicted"/>
<keyword evidence="2" id="KW-0813">Transport</keyword>
<keyword evidence="10" id="KW-1185">Reference proteome</keyword>
<dbReference type="PANTHER" id="PTHR42718:SF46">
    <property type="entry name" value="BLR6921 PROTEIN"/>
    <property type="match status" value="1"/>
</dbReference>
<dbReference type="CDD" id="cd17321">
    <property type="entry name" value="MFS_MMR_MDR_like"/>
    <property type="match status" value="1"/>
</dbReference>
<dbReference type="RefSeq" id="WP_379286324.1">
    <property type="nucleotide sequence ID" value="NZ_JBHTIU010000012.1"/>
</dbReference>
<feature type="transmembrane region" description="Helical" evidence="7">
    <location>
        <begin position="76"/>
        <end position="95"/>
    </location>
</feature>
<keyword evidence="6 7" id="KW-0472">Membrane</keyword>
<keyword evidence="4 7" id="KW-0812">Transmembrane</keyword>
<organism evidence="9 10">
    <name type="scientific">Paenibacillus residui</name>
    <dbReference type="NCBI Taxonomy" id="629724"/>
    <lineage>
        <taxon>Bacteria</taxon>
        <taxon>Bacillati</taxon>
        <taxon>Bacillota</taxon>
        <taxon>Bacilli</taxon>
        <taxon>Bacillales</taxon>
        <taxon>Paenibacillaceae</taxon>
        <taxon>Paenibacillus</taxon>
    </lineage>
</organism>
<comment type="caution">
    <text evidence="9">The sequence shown here is derived from an EMBL/GenBank/DDBJ whole genome shotgun (WGS) entry which is preliminary data.</text>
</comment>
<dbReference type="InterPro" id="IPR011701">
    <property type="entry name" value="MFS"/>
</dbReference>
<evidence type="ECO:0000256" key="6">
    <source>
        <dbReference type="ARBA" id="ARBA00023136"/>
    </source>
</evidence>
<feature type="transmembrane region" description="Helical" evidence="7">
    <location>
        <begin position="298"/>
        <end position="319"/>
    </location>
</feature>